<evidence type="ECO:0000313" key="4">
    <source>
        <dbReference type="WBParaSite" id="L893_g21003.t1"/>
    </source>
</evidence>
<dbReference type="Proteomes" id="UP000095287">
    <property type="component" value="Unplaced"/>
</dbReference>
<protein>
    <submittedName>
        <fullName evidence="4">CUB domain-containing protein</fullName>
    </submittedName>
</protein>
<accession>A0A1I7YZ69</accession>
<evidence type="ECO:0000256" key="1">
    <source>
        <dbReference type="ARBA" id="ARBA00023157"/>
    </source>
</evidence>
<reference evidence="4" key="1">
    <citation type="submission" date="2016-11" db="UniProtKB">
        <authorList>
            <consortium name="WormBaseParasite"/>
        </authorList>
    </citation>
    <scope>IDENTIFICATION</scope>
</reference>
<keyword evidence="3" id="KW-1185">Reference proteome</keyword>
<keyword evidence="1" id="KW-1015">Disulfide bond</keyword>
<name>A0A1I7YZ69_9BILA</name>
<dbReference type="CDD" id="cd00041">
    <property type="entry name" value="CUB"/>
    <property type="match status" value="1"/>
</dbReference>
<dbReference type="AlphaFoldDB" id="A0A1I7YZ69"/>
<dbReference type="Gene3D" id="2.60.120.290">
    <property type="entry name" value="Spermadhesin, CUB domain"/>
    <property type="match status" value="1"/>
</dbReference>
<dbReference type="InterPro" id="IPR000859">
    <property type="entry name" value="CUB_dom"/>
</dbReference>
<feature type="domain" description="CUB" evidence="2">
    <location>
        <begin position="32"/>
        <end position="82"/>
    </location>
</feature>
<dbReference type="SUPFAM" id="SSF49854">
    <property type="entry name" value="Spermadhesin, CUB domain"/>
    <property type="match status" value="1"/>
</dbReference>
<dbReference type="WBParaSite" id="L893_g21003.t1">
    <property type="protein sequence ID" value="L893_g21003.t1"/>
    <property type="gene ID" value="L893_g21003"/>
</dbReference>
<evidence type="ECO:0000259" key="2">
    <source>
        <dbReference type="Pfam" id="PF00431"/>
    </source>
</evidence>
<dbReference type="InterPro" id="IPR035914">
    <property type="entry name" value="Sperma_CUB_dom_sf"/>
</dbReference>
<proteinExistence type="predicted"/>
<dbReference type="Pfam" id="PF00431">
    <property type="entry name" value="CUB"/>
    <property type="match status" value="1"/>
</dbReference>
<organism evidence="3 4">
    <name type="scientific">Steinernema glaseri</name>
    <dbReference type="NCBI Taxonomy" id="37863"/>
    <lineage>
        <taxon>Eukaryota</taxon>
        <taxon>Metazoa</taxon>
        <taxon>Ecdysozoa</taxon>
        <taxon>Nematoda</taxon>
        <taxon>Chromadorea</taxon>
        <taxon>Rhabditida</taxon>
        <taxon>Tylenchina</taxon>
        <taxon>Panagrolaimomorpha</taxon>
        <taxon>Strongyloidoidea</taxon>
        <taxon>Steinernematidae</taxon>
        <taxon>Steinernema</taxon>
    </lineage>
</organism>
<evidence type="ECO:0000313" key="3">
    <source>
        <dbReference type="Proteomes" id="UP000095287"/>
    </source>
</evidence>
<sequence length="98" mass="11357">MRLCKICAPIWKYDHHKAVFERNDDSASADLRRGEFKSPGFPRSYCDDLRCTYEIEPKLNSGVAINIDHFATEMLHDYVEVSQLVVVNGTRHAIRQEM</sequence>